<keyword evidence="3 9" id="KW-0808">Transferase</keyword>
<evidence type="ECO:0000259" key="11">
    <source>
        <dbReference type="Pfam" id="PF04963"/>
    </source>
</evidence>
<evidence type="ECO:0000256" key="3">
    <source>
        <dbReference type="ARBA" id="ARBA00022679"/>
    </source>
</evidence>
<dbReference type="InterPro" id="IPR007046">
    <property type="entry name" value="RNA_pol_sigma_54_core-bd"/>
</dbReference>
<dbReference type="Proteomes" id="UP000565723">
    <property type="component" value="Unassembled WGS sequence"/>
</dbReference>
<evidence type="ECO:0000256" key="4">
    <source>
        <dbReference type="ARBA" id="ARBA00022695"/>
    </source>
</evidence>
<protein>
    <recommendedName>
        <fullName evidence="9">RNA polymerase sigma-54 factor</fullName>
    </recommendedName>
</protein>
<dbReference type="InterPro" id="IPR007634">
    <property type="entry name" value="RNA_pol_sigma_54_DNA-bd"/>
</dbReference>
<dbReference type="GO" id="GO:0016987">
    <property type="term" value="F:sigma factor activity"/>
    <property type="evidence" value="ECO:0007669"/>
    <property type="project" value="UniProtKB-KW"/>
</dbReference>
<keyword evidence="6 9" id="KW-0731">Sigma factor</keyword>
<evidence type="ECO:0000256" key="2">
    <source>
        <dbReference type="ARBA" id="ARBA00022478"/>
    </source>
</evidence>
<dbReference type="PROSITE" id="PS50044">
    <property type="entry name" value="SIGMA54_3"/>
    <property type="match status" value="1"/>
</dbReference>
<comment type="caution">
    <text evidence="12">The sequence shown here is derived from an EMBL/GenBank/DDBJ whole genome shotgun (WGS) entry which is preliminary data.</text>
</comment>
<dbReference type="Gene3D" id="1.10.10.1330">
    <property type="entry name" value="RNA polymerase sigma-54 factor, core-binding domain"/>
    <property type="match status" value="1"/>
</dbReference>
<dbReference type="PIRSF" id="PIRSF000774">
    <property type="entry name" value="RpoN"/>
    <property type="match status" value="1"/>
</dbReference>
<evidence type="ECO:0000256" key="1">
    <source>
        <dbReference type="ARBA" id="ARBA00008798"/>
    </source>
</evidence>
<evidence type="ECO:0000256" key="7">
    <source>
        <dbReference type="ARBA" id="ARBA00023125"/>
    </source>
</evidence>
<proteinExistence type="inferred from homology"/>
<dbReference type="GO" id="GO:0000428">
    <property type="term" value="C:DNA-directed RNA polymerase complex"/>
    <property type="evidence" value="ECO:0007669"/>
    <property type="project" value="UniProtKB-KW"/>
</dbReference>
<dbReference type="AlphaFoldDB" id="A0A850LND1"/>
<gene>
    <name evidence="12" type="ORF">HW564_19720</name>
</gene>
<evidence type="ECO:0000256" key="9">
    <source>
        <dbReference type="PIRNR" id="PIRNR000774"/>
    </source>
</evidence>
<dbReference type="Gene3D" id="1.10.10.60">
    <property type="entry name" value="Homeodomain-like"/>
    <property type="match status" value="1"/>
</dbReference>
<evidence type="ECO:0000256" key="5">
    <source>
        <dbReference type="ARBA" id="ARBA00023015"/>
    </source>
</evidence>
<dbReference type="PROSITE" id="PS00718">
    <property type="entry name" value="SIGMA54_2"/>
    <property type="match status" value="1"/>
</dbReference>
<dbReference type="GO" id="GO:0003677">
    <property type="term" value="F:DNA binding"/>
    <property type="evidence" value="ECO:0007669"/>
    <property type="project" value="UniProtKB-KW"/>
</dbReference>
<dbReference type="RefSeq" id="WP_011049473.1">
    <property type="nucleotide sequence ID" value="NZ_CP076685.1"/>
</dbReference>
<dbReference type="PANTHER" id="PTHR32248:SF4">
    <property type="entry name" value="RNA POLYMERASE SIGMA-54 FACTOR"/>
    <property type="match status" value="1"/>
</dbReference>
<dbReference type="EMBL" id="JABXIY010000058">
    <property type="protein sequence ID" value="NVK99157.1"/>
    <property type="molecule type" value="Genomic_DNA"/>
</dbReference>
<accession>A0A850LND1</accession>
<evidence type="ECO:0000313" key="12">
    <source>
        <dbReference type="EMBL" id="NVK99157.1"/>
    </source>
</evidence>
<feature type="domain" description="RNA polymerase sigma factor 54 DNA-binding" evidence="10">
    <location>
        <begin position="267"/>
        <end position="425"/>
    </location>
</feature>
<keyword evidence="8 9" id="KW-0804">Transcription</keyword>
<name>A0A850LND1_9RHOB</name>
<evidence type="ECO:0000256" key="6">
    <source>
        <dbReference type="ARBA" id="ARBA00023082"/>
    </source>
</evidence>
<comment type="function">
    <text evidence="9">Sigma factors are initiation factors that promote the attachment of RNA polymerase to specific initiation sites and are then released.</text>
</comment>
<keyword evidence="7 9" id="KW-0238">DNA-binding</keyword>
<dbReference type="GO" id="GO:0001216">
    <property type="term" value="F:DNA-binding transcription activator activity"/>
    <property type="evidence" value="ECO:0007669"/>
    <property type="project" value="InterPro"/>
</dbReference>
<evidence type="ECO:0000256" key="8">
    <source>
        <dbReference type="ARBA" id="ARBA00023163"/>
    </source>
</evidence>
<keyword evidence="5 9" id="KW-0805">Transcription regulation</keyword>
<organism evidence="12 13">
    <name type="scientific">Ruegeria pomeroyi</name>
    <dbReference type="NCBI Taxonomy" id="89184"/>
    <lineage>
        <taxon>Bacteria</taxon>
        <taxon>Pseudomonadati</taxon>
        <taxon>Pseudomonadota</taxon>
        <taxon>Alphaproteobacteria</taxon>
        <taxon>Rhodobacterales</taxon>
        <taxon>Roseobacteraceae</taxon>
        <taxon>Ruegeria</taxon>
    </lineage>
</organism>
<dbReference type="PRINTS" id="PR00045">
    <property type="entry name" value="SIGMA54FCT"/>
</dbReference>
<dbReference type="OMA" id="MPRARIH"/>
<dbReference type="Pfam" id="PF04552">
    <property type="entry name" value="Sigma54_DBD"/>
    <property type="match status" value="1"/>
</dbReference>
<dbReference type="GO" id="GO:0006352">
    <property type="term" value="P:DNA-templated transcription initiation"/>
    <property type="evidence" value="ECO:0007669"/>
    <property type="project" value="InterPro"/>
</dbReference>
<feature type="domain" description="RNA polymerase sigma factor 54 core-binding" evidence="11">
    <location>
        <begin position="68"/>
        <end position="247"/>
    </location>
</feature>
<evidence type="ECO:0000313" key="13">
    <source>
        <dbReference type="Proteomes" id="UP000565723"/>
    </source>
</evidence>
<dbReference type="Pfam" id="PF00309">
    <property type="entry name" value="Sigma54_AID"/>
    <property type="match status" value="1"/>
</dbReference>
<dbReference type="GO" id="GO:0016779">
    <property type="term" value="F:nucleotidyltransferase activity"/>
    <property type="evidence" value="ECO:0007669"/>
    <property type="project" value="UniProtKB-KW"/>
</dbReference>
<dbReference type="InterPro" id="IPR000394">
    <property type="entry name" value="RNA_pol_sigma_54"/>
</dbReference>
<evidence type="ECO:0000259" key="10">
    <source>
        <dbReference type="Pfam" id="PF04552"/>
    </source>
</evidence>
<dbReference type="InterPro" id="IPR038709">
    <property type="entry name" value="RpoN_core-bd_sf"/>
</dbReference>
<comment type="similarity">
    <text evidence="1 9">Belongs to the sigma-54 factor family.</text>
</comment>
<dbReference type="PANTHER" id="PTHR32248">
    <property type="entry name" value="RNA POLYMERASE SIGMA-54 FACTOR"/>
    <property type="match status" value="1"/>
</dbReference>
<reference evidence="12 13" key="1">
    <citation type="journal article" date="2020" name="Proc. Natl. Acad. Sci. U.S.A.">
        <title>Ecological drivers of bacterial community assembly in synthetic phycospheres.</title>
        <authorList>
            <person name="Fu H."/>
            <person name="Uchimiya M."/>
            <person name="Gore J."/>
            <person name="Moran M.A."/>
        </authorList>
    </citation>
    <scope>NUCLEOTIDE SEQUENCE [LARGE SCALE GENOMIC DNA]</scope>
    <source>
        <strain evidence="12">HF-Din03</strain>
    </source>
</reference>
<keyword evidence="2 9" id="KW-0240">DNA-directed RNA polymerase</keyword>
<sequence>MPQFQRQIQTQAQKLALTQAMRASLSLLSMDADEAAEAIRREQSRNSFLRTVPPPLPGGGGAADQPEIAHMESGTEDLLRQVALIRMTTRQNQLAQDLVHSLDERGFLPDSPEETASYLQCSPAELSALVPILQDAVEPAGVFAWSLADSFRLQLQAKNRFDPLIERLLCRLDLIARQDIDGICKACDVDREDAIEMLEDIRSLNPSPLFRQSHPIQASGEPELIIKTAPDGTCTASLNEAALPRLLTDDALFSSTMAAETDAHAQSYYRDCYRGAANMVRAMQKRANTLLSAGQTIADRQHKFIRSGRLRDKQPLTMTLIAQEAGLNKSTISRALSNCRIRLDSGIFPAEHFLARPLSDDTPDRTRDQVLQRLRLLIETENPRSPMSDQVLARQLGKARLSISRRTVAKYRQFLQIPGAYERKRNT</sequence>
<keyword evidence="4 9" id="KW-0548">Nucleotidyltransferase</keyword>
<dbReference type="Pfam" id="PF04963">
    <property type="entry name" value="Sigma54_CBD"/>
    <property type="match status" value="1"/>
</dbReference>